<dbReference type="Proteomes" id="UP000229098">
    <property type="component" value="Unassembled WGS sequence"/>
</dbReference>
<comment type="caution">
    <text evidence="2">The sequence shown here is derived from an EMBL/GenBank/DDBJ whole genome shotgun (WGS) entry which is preliminary data.</text>
</comment>
<dbReference type="AlphaFoldDB" id="A0A2M8KY65"/>
<protein>
    <recommendedName>
        <fullName evidence="4">GntR C-terminal domain-containing protein</fullName>
    </recommendedName>
</protein>
<proteinExistence type="predicted"/>
<reference evidence="3" key="1">
    <citation type="submission" date="2017-09" db="EMBL/GenBank/DDBJ databases">
        <title>Depth-based differentiation of microbial function through sediment-hosted aquifers and enrichment of novel symbionts in the deep terrestrial subsurface.</title>
        <authorList>
            <person name="Probst A.J."/>
            <person name="Ladd B."/>
            <person name="Jarett J.K."/>
            <person name="Geller-Mcgrath D.E."/>
            <person name="Sieber C.M.K."/>
            <person name="Emerson J.B."/>
            <person name="Anantharaman K."/>
            <person name="Thomas B.C."/>
            <person name="Malmstrom R."/>
            <person name="Stieglmeier M."/>
            <person name="Klingl A."/>
            <person name="Woyke T."/>
            <person name="Ryan C.M."/>
            <person name="Banfield J.F."/>
        </authorList>
    </citation>
    <scope>NUCLEOTIDE SEQUENCE [LARGE SCALE GENOMIC DNA]</scope>
</reference>
<evidence type="ECO:0008006" key="4">
    <source>
        <dbReference type="Google" id="ProtNLM"/>
    </source>
</evidence>
<accession>A0A2M8KY65</accession>
<evidence type="ECO:0000313" key="2">
    <source>
        <dbReference type="EMBL" id="PJE64841.1"/>
    </source>
</evidence>
<evidence type="ECO:0000256" key="1">
    <source>
        <dbReference type="SAM" id="SignalP"/>
    </source>
</evidence>
<evidence type="ECO:0000313" key="3">
    <source>
        <dbReference type="Proteomes" id="UP000229098"/>
    </source>
</evidence>
<sequence>MNIKKRLFMGGSMSVLTVMLLTGGSFAFAADTSRPYFNPVTREAVKEALKTGNFDVWRTLTEGRRIGELVTEDNFEKFAEAFRLREEGDEEEARAILKEIGVKHRFRRDFKFMRGFGTHSMYNKDIAAAIKVGDYNAFKEVTADTHLSGITEEQFSVITEAHRLMEAGDRDAARELIKEHMKDINIHVHR</sequence>
<feature type="chain" id="PRO_5014611306" description="GntR C-terminal domain-containing protein" evidence="1">
    <location>
        <begin position="30"/>
        <end position="190"/>
    </location>
</feature>
<gene>
    <name evidence="2" type="ORF">COU90_01085</name>
</gene>
<keyword evidence="1" id="KW-0732">Signal</keyword>
<dbReference type="EMBL" id="PFEF01000003">
    <property type="protein sequence ID" value="PJE64841.1"/>
    <property type="molecule type" value="Genomic_DNA"/>
</dbReference>
<organism evidence="2 3">
    <name type="scientific">Candidatus Ryanbacteria bacterium CG10_big_fil_rev_8_21_14_0_10_43_42</name>
    <dbReference type="NCBI Taxonomy" id="1974864"/>
    <lineage>
        <taxon>Bacteria</taxon>
        <taxon>Candidatus Ryaniibacteriota</taxon>
    </lineage>
</organism>
<name>A0A2M8KY65_9BACT</name>
<feature type="signal peptide" evidence="1">
    <location>
        <begin position="1"/>
        <end position="29"/>
    </location>
</feature>